<reference evidence="3 4" key="1">
    <citation type="submission" date="2024-01" db="EMBL/GenBank/DDBJ databases">
        <title>The genomes of 5 underutilized Papilionoideae crops provide insights into root nodulation and disease resistanc.</title>
        <authorList>
            <person name="Jiang F."/>
        </authorList>
    </citation>
    <scope>NUCLEOTIDE SEQUENCE [LARGE SCALE GENOMIC DNA]</scope>
    <source>
        <strain evidence="3">JINMINGXINNONG_FW02</strain>
        <tissue evidence="3">Leaves</tissue>
    </source>
</reference>
<dbReference type="Gene3D" id="3.10.20.90">
    <property type="entry name" value="Phosphatidylinositol 3-kinase Catalytic Subunit, Chain A, domain 1"/>
    <property type="match status" value="1"/>
</dbReference>
<evidence type="ECO:0000259" key="2">
    <source>
        <dbReference type="Pfam" id="PF12436"/>
    </source>
</evidence>
<dbReference type="Proteomes" id="UP001374584">
    <property type="component" value="Unassembled WGS sequence"/>
</dbReference>
<evidence type="ECO:0000313" key="4">
    <source>
        <dbReference type="Proteomes" id="UP001374584"/>
    </source>
</evidence>
<gene>
    <name evidence="3" type="ORF">VNO80_01315</name>
</gene>
<dbReference type="EMBL" id="JAYMYR010000001">
    <property type="protein sequence ID" value="KAK7382462.1"/>
    <property type="molecule type" value="Genomic_DNA"/>
</dbReference>
<proteinExistence type="predicted"/>
<feature type="domain" description="Ubiquitin carboxyl-terminal hydrolase 7 ICP0-binding" evidence="2">
    <location>
        <begin position="8"/>
        <end position="80"/>
    </location>
</feature>
<evidence type="ECO:0000313" key="3">
    <source>
        <dbReference type="EMBL" id="KAK7382462.1"/>
    </source>
</evidence>
<evidence type="ECO:0000256" key="1">
    <source>
        <dbReference type="ARBA" id="ARBA00022786"/>
    </source>
</evidence>
<keyword evidence="4" id="KW-1185">Reference proteome</keyword>
<sequence>MSNRLSPVVRFRILEKPKEDDFSLELSKLDTYDNVVEEVAQHIGLNDPSKIRLTCHNCYSQQPKPQSIKYRGIEHLSDMLIHYNQVVIHTIRLPKHCTVSDCPRLASDRTY</sequence>
<dbReference type="Pfam" id="PF12436">
    <property type="entry name" value="USP7_ICP0_bdg"/>
    <property type="match status" value="1"/>
</dbReference>
<dbReference type="GO" id="GO:0140096">
    <property type="term" value="F:catalytic activity, acting on a protein"/>
    <property type="evidence" value="ECO:0007669"/>
    <property type="project" value="UniProtKB-ARBA"/>
</dbReference>
<name>A0AAN9RSN7_PHACN</name>
<dbReference type="InterPro" id="IPR024729">
    <property type="entry name" value="USP7_ICP0-binding_dom"/>
</dbReference>
<organism evidence="3 4">
    <name type="scientific">Phaseolus coccineus</name>
    <name type="common">Scarlet runner bean</name>
    <name type="synonym">Phaseolus multiflorus</name>
    <dbReference type="NCBI Taxonomy" id="3886"/>
    <lineage>
        <taxon>Eukaryota</taxon>
        <taxon>Viridiplantae</taxon>
        <taxon>Streptophyta</taxon>
        <taxon>Embryophyta</taxon>
        <taxon>Tracheophyta</taxon>
        <taxon>Spermatophyta</taxon>
        <taxon>Magnoliopsida</taxon>
        <taxon>eudicotyledons</taxon>
        <taxon>Gunneridae</taxon>
        <taxon>Pentapetalae</taxon>
        <taxon>rosids</taxon>
        <taxon>fabids</taxon>
        <taxon>Fabales</taxon>
        <taxon>Fabaceae</taxon>
        <taxon>Papilionoideae</taxon>
        <taxon>50 kb inversion clade</taxon>
        <taxon>NPAAA clade</taxon>
        <taxon>indigoferoid/millettioid clade</taxon>
        <taxon>Phaseoleae</taxon>
        <taxon>Phaseolus</taxon>
    </lineage>
</organism>
<dbReference type="AlphaFoldDB" id="A0AAN9RSN7"/>
<accession>A0AAN9RSN7</accession>
<keyword evidence="1" id="KW-0833">Ubl conjugation pathway</keyword>
<comment type="caution">
    <text evidence="3">The sequence shown here is derived from an EMBL/GenBank/DDBJ whole genome shotgun (WGS) entry which is preliminary data.</text>
</comment>
<protein>
    <recommendedName>
        <fullName evidence="2">Ubiquitin carboxyl-terminal hydrolase 7 ICP0-binding domain-containing protein</fullName>
    </recommendedName>
</protein>